<evidence type="ECO:0000256" key="2">
    <source>
        <dbReference type="ARBA" id="ARBA00022475"/>
    </source>
</evidence>
<feature type="transmembrane region" description="Helical" evidence="7">
    <location>
        <begin position="367"/>
        <end position="384"/>
    </location>
</feature>
<dbReference type="EMBL" id="JABEQM010000020">
    <property type="protein sequence ID" value="MBB2203186.1"/>
    <property type="molecule type" value="Genomic_DNA"/>
</dbReference>
<accession>A0A7W4PQW0</accession>
<feature type="transmembrane region" description="Helical" evidence="7">
    <location>
        <begin position="79"/>
        <end position="105"/>
    </location>
</feature>
<organism evidence="9 10">
    <name type="scientific">Gluconacetobacter tumulisoli</name>
    <dbReference type="NCBI Taxonomy" id="1286189"/>
    <lineage>
        <taxon>Bacteria</taxon>
        <taxon>Pseudomonadati</taxon>
        <taxon>Pseudomonadota</taxon>
        <taxon>Alphaproteobacteria</taxon>
        <taxon>Acetobacterales</taxon>
        <taxon>Acetobacteraceae</taxon>
        <taxon>Gluconacetobacter</taxon>
    </lineage>
</organism>
<evidence type="ECO:0000256" key="1">
    <source>
        <dbReference type="ARBA" id="ARBA00004651"/>
    </source>
</evidence>
<dbReference type="InterPro" id="IPR050382">
    <property type="entry name" value="MFS_Na/Anion_cotransporter"/>
</dbReference>
<comment type="caution">
    <text evidence="9">The sequence shown here is derived from an EMBL/GenBank/DDBJ whole genome shotgun (WGS) entry which is preliminary data.</text>
</comment>
<keyword evidence="5 7" id="KW-0472">Membrane</keyword>
<evidence type="ECO:0000256" key="5">
    <source>
        <dbReference type="ARBA" id="ARBA00023136"/>
    </source>
</evidence>
<feature type="transmembrane region" description="Helical" evidence="7">
    <location>
        <begin position="228"/>
        <end position="249"/>
    </location>
</feature>
<dbReference type="Proteomes" id="UP000578030">
    <property type="component" value="Unassembled WGS sequence"/>
</dbReference>
<dbReference type="GO" id="GO:0005886">
    <property type="term" value="C:plasma membrane"/>
    <property type="evidence" value="ECO:0007669"/>
    <property type="project" value="UniProtKB-SubCell"/>
</dbReference>
<evidence type="ECO:0000256" key="7">
    <source>
        <dbReference type="SAM" id="Phobius"/>
    </source>
</evidence>
<dbReference type="Gene3D" id="1.20.1250.20">
    <property type="entry name" value="MFS general substrate transporter like domains"/>
    <property type="match status" value="2"/>
</dbReference>
<feature type="transmembrane region" description="Helical" evidence="7">
    <location>
        <begin position="261"/>
        <end position="281"/>
    </location>
</feature>
<evidence type="ECO:0000256" key="3">
    <source>
        <dbReference type="ARBA" id="ARBA00022692"/>
    </source>
</evidence>
<comment type="subcellular location">
    <subcellularLocation>
        <location evidence="1">Cell membrane</location>
        <topology evidence="1">Multi-pass membrane protein</topology>
    </subcellularLocation>
</comment>
<dbReference type="InterPro" id="IPR011701">
    <property type="entry name" value="MFS"/>
</dbReference>
<dbReference type="PANTHER" id="PTHR11662:SF399">
    <property type="entry name" value="FI19708P1-RELATED"/>
    <property type="match status" value="1"/>
</dbReference>
<dbReference type="PANTHER" id="PTHR11662">
    <property type="entry name" value="SOLUTE CARRIER FAMILY 17"/>
    <property type="match status" value="1"/>
</dbReference>
<keyword evidence="10" id="KW-1185">Reference proteome</keyword>
<dbReference type="SUPFAM" id="SSF103473">
    <property type="entry name" value="MFS general substrate transporter"/>
    <property type="match status" value="1"/>
</dbReference>
<evidence type="ECO:0000256" key="6">
    <source>
        <dbReference type="SAM" id="MobiDB-lite"/>
    </source>
</evidence>
<keyword evidence="3 7" id="KW-0812">Transmembrane</keyword>
<feature type="transmembrane region" description="Helical" evidence="7">
    <location>
        <begin position="39"/>
        <end position="58"/>
    </location>
</feature>
<sequence length="442" mass="47216">MPRLRWIMVILCFAATTINYIDRATVSVAAPFIARDLHLGPAVLGVVLSGFFWTYAFMQVPAGLVVDRLGPRLTYTVAVLWWSFFTAITSIVNSAALLFGCRFALGIGEAGSYPCNTKVAAQWFPTRERGLASGIFDSGSRAGSALSMPLIALLISFTGWRLAFVVTGLVGVVWVAAWLLLYRDPDRHSGVTPAELAALRAAQPAVQTSGAGAKGTVPFRALFRYRTVWGMMIGFFCLNFVFYFYTTWFPTYLVQARNFSLHQLGVLGMLPGLAAVPSAWIGGWTSDRLYRAGWSLTAARKTCLVGGMLLSSIITLSAFTRSDALCLTFFTTAYAGIAFAGANIWSLPADVAPSAAHVASLSGIQNGAANLSGILTATMTGVILKLTGGSFIAPLCVTGGFCVLGALTYLFVVGPIAPLPPLAPRNPRNPMTDRALPEPTRA</sequence>
<evidence type="ECO:0000256" key="4">
    <source>
        <dbReference type="ARBA" id="ARBA00022989"/>
    </source>
</evidence>
<dbReference type="CDD" id="cd17319">
    <property type="entry name" value="MFS_ExuT_GudP_like"/>
    <property type="match status" value="1"/>
</dbReference>
<dbReference type="GO" id="GO:0022857">
    <property type="term" value="F:transmembrane transporter activity"/>
    <property type="evidence" value="ECO:0007669"/>
    <property type="project" value="InterPro"/>
</dbReference>
<name>A0A7W4PQW0_9PROT</name>
<evidence type="ECO:0000313" key="9">
    <source>
        <dbReference type="EMBL" id="MBB2203186.1"/>
    </source>
</evidence>
<feature type="transmembrane region" description="Helical" evidence="7">
    <location>
        <begin position="150"/>
        <end position="181"/>
    </location>
</feature>
<dbReference type="InterPro" id="IPR036259">
    <property type="entry name" value="MFS_trans_sf"/>
</dbReference>
<evidence type="ECO:0000313" key="10">
    <source>
        <dbReference type="Proteomes" id="UP000578030"/>
    </source>
</evidence>
<dbReference type="AlphaFoldDB" id="A0A7W4PQW0"/>
<feature type="domain" description="Major facilitator superfamily (MFS) profile" evidence="8">
    <location>
        <begin position="8"/>
        <end position="417"/>
    </location>
</feature>
<dbReference type="PROSITE" id="PS50850">
    <property type="entry name" value="MFS"/>
    <property type="match status" value="1"/>
</dbReference>
<keyword evidence="2" id="KW-1003">Cell membrane</keyword>
<evidence type="ECO:0000259" key="8">
    <source>
        <dbReference type="PROSITE" id="PS50850"/>
    </source>
</evidence>
<reference evidence="9 10" key="1">
    <citation type="submission" date="2020-04" db="EMBL/GenBank/DDBJ databases">
        <title>Description of novel Gluconacetobacter.</title>
        <authorList>
            <person name="Sombolestani A."/>
        </authorList>
    </citation>
    <scope>NUCLEOTIDE SEQUENCE [LARGE SCALE GENOMIC DNA]</scope>
    <source>
        <strain evidence="9 10">LMG 27802</strain>
    </source>
</reference>
<feature type="transmembrane region" description="Helical" evidence="7">
    <location>
        <begin position="391"/>
        <end position="412"/>
    </location>
</feature>
<keyword evidence="4 7" id="KW-1133">Transmembrane helix</keyword>
<feature type="transmembrane region" description="Helical" evidence="7">
    <location>
        <begin position="324"/>
        <end position="347"/>
    </location>
</feature>
<feature type="region of interest" description="Disordered" evidence="6">
    <location>
        <begin position="423"/>
        <end position="442"/>
    </location>
</feature>
<dbReference type="Pfam" id="PF07690">
    <property type="entry name" value="MFS_1"/>
    <property type="match status" value="1"/>
</dbReference>
<dbReference type="RefSeq" id="WP_182961294.1">
    <property type="nucleotide sequence ID" value="NZ_JABEQM010000020.1"/>
</dbReference>
<dbReference type="InterPro" id="IPR000849">
    <property type="entry name" value="Sugar_P_transporter"/>
</dbReference>
<gene>
    <name evidence="9" type="ORF">HLH28_16680</name>
</gene>
<dbReference type="InterPro" id="IPR020846">
    <property type="entry name" value="MFS_dom"/>
</dbReference>
<dbReference type="PIRSF" id="PIRSF002808">
    <property type="entry name" value="Hexose_phosphate_transp"/>
    <property type="match status" value="1"/>
</dbReference>
<proteinExistence type="predicted"/>
<protein>
    <submittedName>
        <fullName evidence="9">MFS transporter</fullName>
    </submittedName>
</protein>